<dbReference type="RefSeq" id="WP_262066269.1">
    <property type="nucleotide sequence ID" value="NZ_JAMXOD010000011.1"/>
</dbReference>
<dbReference type="Proteomes" id="UP001523566">
    <property type="component" value="Unassembled WGS sequence"/>
</dbReference>
<dbReference type="InterPro" id="IPR050347">
    <property type="entry name" value="Bact_Beta-galactosidase"/>
</dbReference>
<evidence type="ECO:0000313" key="7">
    <source>
        <dbReference type="Proteomes" id="UP001523566"/>
    </source>
</evidence>
<accession>A0ABT1E9L9</accession>
<dbReference type="InterPro" id="IPR004199">
    <property type="entry name" value="B-gal_small/dom_5"/>
</dbReference>
<keyword evidence="4" id="KW-0326">Glycosidase</keyword>
<reference evidence="6 7" key="1">
    <citation type="journal article" date="2022" name="Genome Biol. Evol.">
        <title>Host diet, physiology and behaviors set the stage for Lachnospiraceae cladogenesis.</title>
        <authorList>
            <person name="Vera-Ponce De Leon A."/>
            <person name="Schneider M."/>
            <person name="Jahnes B.C."/>
            <person name="Sadowski V."/>
            <person name="Camuy-Velez L.A."/>
            <person name="Duan J."/>
            <person name="Sabree Z.L."/>
        </authorList>
    </citation>
    <scope>NUCLEOTIDE SEQUENCE [LARGE SCALE GENOMIC DNA]</scope>
    <source>
        <strain evidence="6 7">PAL113</strain>
    </source>
</reference>
<evidence type="ECO:0000256" key="4">
    <source>
        <dbReference type="ARBA" id="ARBA00023295"/>
    </source>
</evidence>
<dbReference type="SUPFAM" id="SSF74650">
    <property type="entry name" value="Galactose mutarotase-like"/>
    <property type="match status" value="1"/>
</dbReference>
<comment type="catalytic activity">
    <reaction evidence="1">
        <text>Hydrolysis of terminal non-reducing beta-D-galactose residues in beta-D-galactosides.</text>
        <dbReference type="EC" id="3.2.1.23"/>
    </reaction>
</comment>
<dbReference type="PANTHER" id="PTHR46323">
    <property type="entry name" value="BETA-GALACTOSIDASE"/>
    <property type="match status" value="1"/>
</dbReference>
<proteinExistence type="predicted"/>
<dbReference type="InterPro" id="IPR011013">
    <property type="entry name" value="Gal_mutarotase_sf_dom"/>
</dbReference>
<keyword evidence="7" id="KW-1185">Reference proteome</keyword>
<evidence type="ECO:0000256" key="3">
    <source>
        <dbReference type="ARBA" id="ARBA00022801"/>
    </source>
</evidence>
<dbReference type="InterPro" id="IPR014718">
    <property type="entry name" value="GH-type_carb-bd"/>
</dbReference>
<dbReference type="Pfam" id="PF02929">
    <property type="entry name" value="Bgal_small_N"/>
    <property type="match status" value="1"/>
</dbReference>
<dbReference type="SMART" id="SM01038">
    <property type="entry name" value="Bgal_small_N"/>
    <property type="match status" value="1"/>
</dbReference>
<dbReference type="EC" id="3.2.1.23" evidence="2"/>
<protein>
    <recommendedName>
        <fullName evidence="2">beta-galactosidase</fullName>
        <ecNumber evidence="2">3.2.1.23</ecNumber>
    </recommendedName>
</protein>
<organism evidence="6 7">
    <name type="scientific">Aequitasia blattaphilus</name>
    <dbReference type="NCBI Taxonomy" id="2949332"/>
    <lineage>
        <taxon>Bacteria</taxon>
        <taxon>Bacillati</taxon>
        <taxon>Bacillota</taxon>
        <taxon>Clostridia</taxon>
        <taxon>Lachnospirales</taxon>
        <taxon>Lachnospiraceae</taxon>
        <taxon>Aequitasia</taxon>
    </lineage>
</organism>
<sequence length="305" mass="34516">MENINKELSIIYGDVTLGLKGDDFHYIFSYAKGGLESLKKQGQEWLYRIPMPTFWRATTDNDRGNGFSYASAMWMGADMFLRCISKYVKINGEEIPFPAAPENNKYSNNENAKEVEITFIYETSTVPKTSVSVSYTVLPSGEIKIHMHYKGKDNLPGLPVLGMRFVLMEKADGYKYEGLSGETYPDRMEGGAYGVHQVEGLPVTPYLVPQECGMHMKTRWAEVERNNQSIKFRGKDEFAFSCLPYTSQELENATHMEELPLPRRTVMVIANKVRGVGGIDSWGSKPGKDYEIPGDQDYTLQFSVK</sequence>
<evidence type="ECO:0000313" key="6">
    <source>
        <dbReference type="EMBL" id="MCP1102483.1"/>
    </source>
</evidence>
<dbReference type="EMBL" id="JAMZFW010000011">
    <property type="protein sequence ID" value="MCP1102483.1"/>
    <property type="molecule type" value="Genomic_DNA"/>
</dbReference>
<evidence type="ECO:0000259" key="5">
    <source>
        <dbReference type="SMART" id="SM01038"/>
    </source>
</evidence>
<name>A0ABT1E9L9_9FIRM</name>
<keyword evidence="3" id="KW-0378">Hydrolase</keyword>
<feature type="domain" description="Beta galactosidase small chain/" evidence="5">
    <location>
        <begin position="18"/>
        <end position="305"/>
    </location>
</feature>
<dbReference type="PANTHER" id="PTHR46323:SF2">
    <property type="entry name" value="BETA-GALACTOSIDASE"/>
    <property type="match status" value="1"/>
</dbReference>
<evidence type="ECO:0000256" key="1">
    <source>
        <dbReference type="ARBA" id="ARBA00001412"/>
    </source>
</evidence>
<gene>
    <name evidence="6" type="ORF">NK125_08665</name>
</gene>
<comment type="caution">
    <text evidence="6">The sequence shown here is derived from an EMBL/GenBank/DDBJ whole genome shotgun (WGS) entry which is preliminary data.</text>
</comment>
<dbReference type="Gene3D" id="2.70.98.10">
    <property type="match status" value="1"/>
</dbReference>
<evidence type="ECO:0000256" key="2">
    <source>
        <dbReference type="ARBA" id="ARBA00012756"/>
    </source>
</evidence>